<evidence type="ECO:0000256" key="9">
    <source>
        <dbReference type="ARBA" id="ARBA00023136"/>
    </source>
</evidence>
<organism evidence="12 13">
    <name type="scientific">Aliiglaciecola litoralis</name>
    <dbReference type="NCBI Taxonomy" id="582857"/>
    <lineage>
        <taxon>Bacteria</taxon>
        <taxon>Pseudomonadati</taxon>
        <taxon>Pseudomonadota</taxon>
        <taxon>Gammaproteobacteria</taxon>
        <taxon>Alteromonadales</taxon>
        <taxon>Alteromonadaceae</taxon>
        <taxon>Aliiglaciecola</taxon>
    </lineage>
</organism>
<keyword evidence="7" id="KW-0406">Ion transport</keyword>
<evidence type="ECO:0000256" key="8">
    <source>
        <dbReference type="ARBA" id="ARBA00023114"/>
    </source>
</evidence>
<dbReference type="CDD" id="cd00342">
    <property type="entry name" value="gram_neg_porins"/>
    <property type="match status" value="1"/>
</dbReference>
<comment type="caution">
    <text evidence="12">The sequence shown here is derived from an EMBL/GenBank/DDBJ whole genome shotgun (WGS) entry which is preliminary data.</text>
</comment>
<keyword evidence="5" id="KW-0812">Transmembrane</keyword>
<evidence type="ECO:0000256" key="4">
    <source>
        <dbReference type="ARBA" id="ARBA00022452"/>
    </source>
</evidence>
<protein>
    <submittedName>
        <fullName evidence="12">Porin</fullName>
    </submittedName>
</protein>
<keyword evidence="10" id="KW-0998">Cell outer membrane</keyword>
<dbReference type="SUPFAM" id="SSF56935">
    <property type="entry name" value="Porins"/>
    <property type="match status" value="1"/>
</dbReference>
<dbReference type="PANTHER" id="PTHR34501:SF9">
    <property type="entry name" value="MAJOR OUTER MEMBRANE PROTEIN P.IA"/>
    <property type="match status" value="1"/>
</dbReference>
<evidence type="ECO:0000256" key="10">
    <source>
        <dbReference type="ARBA" id="ARBA00023237"/>
    </source>
</evidence>
<evidence type="ECO:0000313" key="13">
    <source>
        <dbReference type="Proteomes" id="UP001500359"/>
    </source>
</evidence>
<dbReference type="InterPro" id="IPR002299">
    <property type="entry name" value="Porin_Neis"/>
</dbReference>
<dbReference type="PRINTS" id="PR00184">
    <property type="entry name" value="NEISSPPORIN"/>
</dbReference>
<dbReference type="EMBL" id="BAAAFD010000001">
    <property type="protein sequence ID" value="GAA0852440.1"/>
    <property type="molecule type" value="Genomic_DNA"/>
</dbReference>
<evidence type="ECO:0000256" key="7">
    <source>
        <dbReference type="ARBA" id="ARBA00023065"/>
    </source>
</evidence>
<keyword evidence="4" id="KW-1134">Transmembrane beta strand</keyword>
<dbReference type="InterPro" id="IPR033900">
    <property type="entry name" value="Gram_neg_porin_domain"/>
</dbReference>
<dbReference type="InterPro" id="IPR023614">
    <property type="entry name" value="Porin_dom_sf"/>
</dbReference>
<dbReference type="PANTHER" id="PTHR34501">
    <property type="entry name" value="PROTEIN YDDL-RELATED"/>
    <property type="match status" value="1"/>
</dbReference>
<evidence type="ECO:0000256" key="3">
    <source>
        <dbReference type="ARBA" id="ARBA00022448"/>
    </source>
</evidence>
<sequence length="285" mass="31054">MASFADPITVYGKANVSAQAADEGEGSFTELKSNASRFGIKGDLQVDDDLEVVYTLEWQVDLADESGSDNIAARNQYLGLKGNFGTVLLGRNDTMLKQSQGKIDQFNDYEADIKGLWKGENRMGDSVTYISPTINGFSAGLTYIAEDDVAGDDAQSLSVSYGDKNLKQSNWYASIATDFNVKGYDSQRISVQGKFDALKLGAILHRQELAENGDSKDGVLVSAAYTLGKIVLKGQVQTLEDDKSLSVGADYKLGKSTKAYIWYTDRGLDVSEDKSWLALGLEHKF</sequence>
<keyword evidence="8" id="KW-0626">Porin</keyword>
<dbReference type="Proteomes" id="UP001500359">
    <property type="component" value="Unassembled WGS sequence"/>
</dbReference>
<name>A0ABN1LC84_9ALTE</name>
<keyword evidence="13" id="KW-1185">Reference proteome</keyword>
<keyword evidence="9" id="KW-0472">Membrane</keyword>
<dbReference type="Pfam" id="PF13609">
    <property type="entry name" value="Porin_4"/>
    <property type="match status" value="1"/>
</dbReference>
<evidence type="ECO:0000256" key="6">
    <source>
        <dbReference type="ARBA" id="ARBA00022729"/>
    </source>
</evidence>
<dbReference type="PRINTS" id="PR00182">
    <property type="entry name" value="ECOLNEIPORIN"/>
</dbReference>
<evidence type="ECO:0000256" key="1">
    <source>
        <dbReference type="ARBA" id="ARBA00004571"/>
    </source>
</evidence>
<evidence type="ECO:0000256" key="5">
    <source>
        <dbReference type="ARBA" id="ARBA00022692"/>
    </source>
</evidence>
<dbReference type="InterPro" id="IPR050298">
    <property type="entry name" value="Gram-neg_bact_OMP"/>
</dbReference>
<comment type="subcellular location">
    <subcellularLocation>
        <location evidence="1">Cell outer membrane</location>
        <topology evidence="1">Multi-pass membrane protein</topology>
    </subcellularLocation>
</comment>
<evidence type="ECO:0000313" key="12">
    <source>
        <dbReference type="EMBL" id="GAA0852440.1"/>
    </source>
</evidence>
<accession>A0ABN1LC84</accession>
<comment type="subunit">
    <text evidence="2">Homotrimer.</text>
</comment>
<keyword evidence="6" id="KW-0732">Signal</keyword>
<evidence type="ECO:0000256" key="2">
    <source>
        <dbReference type="ARBA" id="ARBA00011233"/>
    </source>
</evidence>
<gene>
    <name evidence="12" type="ORF">GCM10009114_02360</name>
</gene>
<evidence type="ECO:0000259" key="11">
    <source>
        <dbReference type="Pfam" id="PF13609"/>
    </source>
</evidence>
<feature type="domain" description="Porin" evidence="11">
    <location>
        <begin position="7"/>
        <end position="264"/>
    </location>
</feature>
<proteinExistence type="predicted"/>
<dbReference type="Gene3D" id="2.40.160.10">
    <property type="entry name" value="Porin"/>
    <property type="match status" value="1"/>
</dbReference>
<reference evidence="12 13" key="1">
    <citation type="journal article" date="2019" name="Int. J. Syst. Evol. Microbiol.">
        <title>The Global Catalogue of Microorganisms (GCM) 10K type strain sequencing project: providing services to taxonomists for standard genome sequencing and annotation.</title>
        <authorList>
            <consortium name="The Broad Institute Genomics Platform"/>
            <consortium name="The Broad Institute Genome Sequencing Center for Infectious Disease"/>
            <person name="Wu L."/>
            <person name="Ma J."/>
        </authorList>
    </citation>
    <scope>NUCLEOTIDE SEQUENCE [LARGE SCALE GENOMIC DNA]</scope>
    <source>
        <strain evidence="12 13">JCM 15896</strain>
    </source>
</reference>
<keyword evidence="3" id="KW-0813">Transport</keyword>
<dbReference type="InterPro" id="IPR001702">
    <property type="entry name" value="Porin_Gram-ve"/>
</dbReference>